<gene>
    <name evidence="1" type="ORF">QQF64_024232</name>
</gene>
<accession>A0ABR3NKP0</accession>
<keyword evidence="2" id="KW-1185">Reference proteome</keyword>
<protein>
    <submittedName>
        <fullName evidence="1">Uncharacterized protein</fullName>
    </submittedName>
</protein>
<proteinExistence type="predicted"/>
<organism evidence="1 2">
    <name type="scientific">Cirrhinus molitorella</name>
    <name type="common">mud carp</name>
    <dbReference type="NCBI Taxonomy" id="172907"/>
    <lineage>
        <taxon>Eukaryota</taxon>
        <taxon>Metazoa</taxon>
        <taxon>Chordata</taxon>
        <taxon>Craniata</taxon>
        <taxon>Vertebrata</taxon>
        <taxon>Euteleostomi</taxon>
        <taxon>Actinopterygii</taxon>
        <taxon>Neopterygii</taxon>
        <taxon>Teleostei</taxon>
        <taxon>Ostariophysi</taxon>
        <taxon>Cypriniformes</taxon>
        <taxon>Cyprinidae</taxon>
        <taxon>Labeoninae</taxon>
        <taxon>Labeonini</taxon>
        <taxon>Cirrhinus</taxon>
    </lineage>
</organism>
<comment type="caution">
    <text evidence="1">The sequence shown here is derived from an EMBL/GenBank/DDBJ whole genome shotgun (WGS) entry which is preliminary data.</text>
</comment>
<dbReference type="EMBL" id="JAYMGO010000003">
    <property type="protein sequence ID" value="KAL1277559.1"/>
    <property type="molecule type" value="Genomic_DNA"/>
</dbReference>
<evidence type="ECO:0000313" key="1">
    <source>
        <dbReference type="EMBL" id="KAL1277559.1"/>
    </source>
</evidence>
<name>A0ABR3NKP0_9TELE</name>
<reference evidence="1 2" key="1">
    <citation type="submission" date="2023-09" db="EMBL/GenBank/DDBJ databases">
        <authorList>
            <person name="Wang M."/>
        </authorList>
    </citation>
    <scope>NUCLEOTIDE SEQUENCE [LARGE SCALE GENOMIC DNA]</scope>
    <source>
        <strain evidence="1">GT-2023</strain>
        <tissue evidence="1">Liver</tissue>
    </source>
</reference>
<evidence type="ECO:0000313" key="2">
    <source>
        <dbReference type="Proteomes" id="UP001558613"/>
    </source>
</evidence>
<dbReference type="Proteomes" id="UP001558613">
    <property type="component" value="Unassembled WGS sequence"/>
</dbReference>
<sequence length="109" mass="12100">MEEELRELKELVAQLKADNERLRQECTLALPGPSAAASSFPDAEPVTPHPVVGGASQSERFVFVPRDLDVPSLMVNQVLASTNGLRRHRSVFWHAICPSLTRHSFYSTT</sequence>